<sequence>MKQMMIEASISKDTLRLLICFFEIKQCHISLQPTCYYQNWVRYSSIYYQL</sequence>
<accession>A6ZYF3</accession>
<proteinExistence type="predicted"/>
<dbReference type="AlphaFoldDB" id="A6ZYF3"/>
<gene>
    <name evidence="1" type="ORF">SCY_1091</name>
</gene>
<organism evidence="1 2">
    <name type="scientific">Saccharomyces cerevisiae (strain YJM789)</name>
    <name type="common">Baker's yeast</name>
    <dbReference type="NCBI Taxonomy" id="307796"/>
    <lineage>
        <taxon>Eukaryota</taxon>
        <taxon>Fungi</taxon>
        <taxon>Dikarya</taxon>
        <taxon>Ascomycota</taxon>
        <taxon>Saccharomycotina</taxon>
        <taxon>Saccharomycetes</taxon>
        <taxon>Saccharomycetales</taxon>
        <taxon>Saccharomycetaceae</taxon>
        <taxon>Saccharomyces</taxon>
    </lineage>
</organism>
<evidence type="ECO:0000313" key="2">
    <source>
        <dbReference type="Proteomes" id="UP000007060"/>
    </source>
</evidence>
<dbReference type="EMBL" id="AAFW02000145">
    <property type="protein sequence ID" value="EDN60533.1"/>
    <property type="molecule type" value="Genomic_DNA"/>
</dbReference>
<reference evidence="1 2" key="1">
    <citation type="journal article" date="2007" name="Proc. Natl. Acad. Sci. U.S.A.">
        <title>Genome sequencing and comparative analysis of Saccharomyces cerevisiae strain YJM789.</title>
        <authorList>
            <person name="Wei W."/>
            <person name="McCusker J.H."/>
            <person name="Hyman R.W."/>
            <person name="Jones T."/>
            <person name="Ning Y."/>
            <person name="Cao Z."/>
            <person name="Gu Z."/>
            <person name="Bruno D."/>
            <person name="Miranda M."/>
            <person name="Nguyen M."/>
            <person name="Wilhelmy J."/>
            <person name="Komp C."/>
            <person name="Tamse R."/>
            <person name="Wang X."/>
            <person name="Jia P."/>
            <person name="Luedi P."/>
            <person name="Oefner P.J."/>
            <person name="David L."/>
            <person name="Dietrich F.S."/>
            <person name="Li Y."/>
            <person name="Davis R.W."/>
            <person name="Steinmetz L.M."/>
        </authorList>
    </citation>
    <scope>NUCLEOTIDE SEQUENCE [LARGE SCALE GENOMIC DNA]</scope>
    <source>
        <strain evidence="1 2">YJM789</strain>
    </source>
</reference>
<protein>
    <submittedName>
        <fullName evidence="1">Conserved protein</fullName>
    </submittedName>
</protein>
<dbReference type="OrthoDB" id="10270113at2759"/>
<name>A6ZYF3_YEAS7</name>
<dbReference type="HOGENOM" id="CLU_3126150_0_0_1"/>
<comment type="caution">
    <text evidence="1">The sequence shown here is derived from an EMBL/GenBank/DDBJ whole genome shotgun (WGS) entry which is preliminary data.</text>
</comment>
<dbReference type="Proteomes" id="UP000007060">
    <property type="component" value="Unassembled WGS sequence"/>
</dbReference>
<evidence type="ECO:0000313" key="1">
    <source>
        <dbReference type="EMBL" id="EDN60533.1"/>
    </source>
</evidence>